<comment type="similarity">
    <text evidence="2">Belongs to the major facilitator superfamily. EmrB family.</text>
</comment>
<feature type="transmembrane region" description="Helical" evidence="8">
    <location>
        <begin position="324"/>
        <end position="341"/>
    </location>
</feature>
<feature type="transmembrane region" description="Helical" evidence="8">
    <location>
        <begin position="184"/>
        <end position="206"/>
    </location>
</feature>
<evidence type="ECO:0000256" key="5">
    <source>
        <dbReference type="ARBA" id="ARBA00022692"/>
    </source>
</evidence>
<accession>A0A519BC16</accession>
<feature type="transmembrane region" description="Helical" evidence="8">
    <location>
        <begin position="97"/>
        <end position="117"/>
    </location>
</feature>
<evidence type="ECO:0000313" key="11">
    <source>
        <dbReference type="Proteomes" id="UP000320813"/>
    </source>
</evidence>
<dbReference type="AlphaFoldDB" id="A0A519BC16"/>
<evidence type="ECO:0000256" key="3">
    <source>
        <dbReference type="ARBA" id="ARBA00022448"/>
    </source>
</evidence>
<feature type="transmembrane region" description="Helical" evidence="8">
    <location>
        <begin position="501"/>
        <end position="525"/>
    </location>
</feature>
<feature type="transmembrane region" description="Helical" evidence="8">
    <location>
        <begin position="292"/>
        <end position="312"/>
    </location>
</feature>
<comment type="caution">
    <text evidence="10">The sequence shown here is derived from an EMBL/GenBank/DDBJ whole genome shotgun (WGS) entry which is preliminary data.</text>
</comment>
<gene>
    <name evidence="10" type="ORF">EVJ47_00265</name>
</gene>
<keyword evidence="6 8" id="KW-1133">Transmembrane helix</keyword>
<comment type="subcellular location">
    <subcellularLocation>
        <location evidence="1">Cell membrane</location>
        <topology evidence="1">Multi-pass membrane protein</topology>
    </subcellularLocation>
</comment>
<evidence type="ECO:0000256" key="6">
    <source>
        <dbReference type="ARBA" id="ARBA00022989"/>
    </source>
</evidence>
<feature type="transmembrane region" description="Helical" evidence="8">
    <location>
        <begin position="61"/>
        <end position="85"/>
    </location>
</feature>
<dbReference type="SUPFAM" id="SSF103473">
    <property type="entry name" value="MFS general substrate transporter"/>
    <property type="match status" value="1"/>
</dbReference>
<feature type="transmembrane region" description="Helical" evidence="8">
    <location>
        <begin position="157"/>
        <end position="178"/>
    </location>
</feature>
<dbReference type="PANTHER" id="PTHR42718">
    <property type="entry name" value="MAJOR FACILITATOR SUPERFAMILY MULTIDRUG TRANSPORTER MFSC"/>
    <property type="match status" value="1"/>
</dbReference>
<dbReference type="InterPro" id="IPR011701">
    <property type="entry name" value="MFS"/>
</dbReference>
<dbReference type="NCBIfam" id="TIGR00711">
    <property type="entry name" value="efflux_EmrB"/>
    <property type="match status" value="1"/>
</dbReference>
<dbReference type="Proteomes" id="UP000320813">
    <property type="component" value="Unassembled WGS sequence"/>
</dbReference>
<dbReference type="CDD" id="cd17503">
    <property type="entry name" value="MFS_LmrB_MDR_like"/>
    <property type="match status" value="1"/>
</dbReference>
<evidence type="ECO:0000256" key="8">
    <source>
        <dbReference type="SAM" id="Phobius"/>
    </source>
</evidence>
<reference evidence="10 11" key="1">
    <citation type="submission" date="2019-01" db="EMBL/GenBank/DDBJ databases">
        <title>Insights into ecological role of a new deltaproteobacterial order Candidatus Sinidesulfobacterales (Sva0485) by metagenomics and metatranscriptomics.</title>
        <authorList>
            <person name="Tan S."/>
            <person name="Liu J."/>
            <person name="Fang Y."/>
            <person name="Hedlund B.P."/>
            <person name="Lian Z.H."/>
            <person name="Huang L.Y."/>
            <person name="Li J.T."/>
            <person name="Huang L.N."/>
            <person name="Li W.J."/>
            <person name="Jiang H.C."/>
            <person name="Dong H.L."/>
            <person name="Shu W.S."/>
        </authorList>
    </citation>
    <scope>NUCLEOTIDE SEQUENCE [LARGE SCALE GENOMIC DNA]</scope>
    <source>
        <strain evidence="10">AP3</strain>
    </source>
</reference>
<dbReference type="EMBL" id="SGBD01000001">
    <property type="protein sequence ID" value="RZD14758.1"/>
    <property type="molecule type" value="Genomic_DNA"/>
</dbReference>
<feature type="transmembrane region" description="Helical" evidence="8">
    <location>
        <begin position="218"/>
        <end position="238"/>
    </location>
</feature>
<dbReference type="Pfam" id="PF07690">
    <property type="entry name" value="MFS_1"/>
    <property type="match status" value="1"/>
</dbReference>
<feature type="transmembrane region" description="Helical" evidence="8">
    <location>
        <begin position="385"/>
        <end position="404"/>
    </location>
</feature>
<dbReference type="Gene3D" id="1.20.1250.20">
    <property type="entry name" value="MFS general substrate transporter like domains"/>
    <property type="match status" value="1"/>
</dbReference>
<dbReference type="GO" id="GO:0022857">
    <property type="term" value="F:transmembrane transporter activity"/>
    <property type="evidence" value="ECO:0007669"/>
    <property type="project" value="InterPro"/>
</dbReference>
<feature type="transmembrane region" description="Helical" evidence="8">
    <location>
        <begin position="416"/>
        <end position="434"/>
    </location>
</feature>
<feature type="transmembrane region" description="Helical" evidence="8">
    <location>
        <begin position="353"/>
        <end position="373"/>
    </location>
</feature>
<dbReference type="InterPro" id="IPR004638">
    <property type="entry name" value="EmrB-like"/>
</dbReference>
<feature type="transmembrane region" description="Helical" evidence="8">
    <location>
        <begin position="30"/>
        <end position="55"/>
    </location>
</feature>
<dbReference type="Gene3D" id="1.20.1720.10">
    <property type="entry name" value="Multidrug resistance protein D"/>
    <property type="match status" value="1"/>
</dbReference>
<evidence type="ECO:0000256" key="4">
    <source>
        <dbReference type="ARBA" id="ARBA00022475"/>
    </source>
</evidence>
<organism evidence="10 11">
    <name type="scientific">Candidatus Acidulodesulfobacterium ferriphilum</name>
    <dbReference type="NCBI Taxonomy" id="2597223"/>
    <lineage>
        <taxon>Bacteria</taxon>
        <taxon>Deltaproteobacteria</taxon>
        <taxon>Candidatus Acidulodesulfobacterales</taxon>
        <taxon>Candidatus Acidulodesulfobacterium</taxon>
    </lineage>
</organism>
<sequence length="530" mass="58821">MENKNSGNPESPAKTPVSQPKISEHRLYKWLILAISVTASFMAILDINIVIVALPKMMSHFGVNVITIDWVIIAYTITYSIIILLTSFVSKKYGLKIPFVISIIFFLIGSAFCGFAPSYRIMIIFRIIQAVGGAGLIPISVNLIAKYFKAQERGTAMGVWTIGIMVAPALGPIIGGYFVDYVDWRMIFYFNVPIGIILLLGTFILLENDIPLKPFAKKFDFAGFILIAVCLGTLLYVLNEGQTLEWNSYAIRLNELICAASFILFLIVEIFSKRHLMDYSLFKNRNFLTGNLVSMIRAGAIFSSLFLLPIFIEDILSYNAMHAGYLMAPFAAAVAVISPVAGKISDKYGPKYLLVAGMLIFAIANFSLGSMSLQTSIPFIVYNQFLRGMGVGLINAPVMMTVINSAKFEQIPDASALYNVLFQIGASFGIAWSGNELAIRQVYHLNQYAGDINYNFYEFKNVINFLREDLIKNGNSFVKATLYPSNAAKVFDFLLNEFSLIGAYGDVFFILGYLCIFGGIAALFVKNIKK</sequence>
<evidence type="ECO:0000313" key="10">
    <source>
        <dbReference type="EMBL" id="RZD14758.1"/>
    </source>
</evidence>
<evidence type="ECO:0000256" key="1">
    <source>
        <dbReference type="ARBA" id="ARBA00004651"/>
    </source>
</evidence>
<evidence type="ECO:0000256" key="7">
    <source>
        <dbReference type="ARBA" id="ARBA00023136"/>
    </source>
</evidence>
<name>A0A519BC16_9DELT</name>
<feature type="domain" description="Major facilitator superfamily (MFS) profile" evidence="9">
    <location>
        <begin position="32"/>
        <end position="530"/>
    </location>
</feature>
<keyword evidence="4" id="KW-1003">Cell membrane</keyword>
<evidence type="ECO:0000259" key="9">
    <source>
        <dbReference type="PROSITE" id="PS50850"/>
    </source>
</evidence>
<feature type="transmembrane region" description="Helical" evidence="8">
    <location>
        <begin position="250"/>
        <end position="271"/>
    </location>
</feature>
<dbReference type="PROSITE" id="PS50850">
    <property type="entry name" value="MFS"/>
    <property type="match status" value="1"/>
</dbReference>
<keyword evidence="3" id="KW-0813">Transport</keyword>
<proteinExistence type="inferred from homology"/>
<protein>
    <submittedName>
        <fullName evidence="10">DHA2 family efflux MFS transporter permease subunit</fullName>
    </submittedName>
</protein>
<dbReference type="InterPro" id="IPR036259">
    <property type="entry name" value="MFS_trans_sf"/>
</dbReference>
<dbReference type="PANTHER" id="PTHR42718:SF9">
    <property type="entry name" value="MAJOR FACILITATOR SUPERFAMILY MULTIDRUG TRANSPORTER MFSC"/>
    <property type="match status" value="1"/>
</dbReference>
<dbReference type="InterPro" id="IPR020846">
    <property type="entry name" value="MFS_dom"/>
</dbReference>
<dbReference type="GO" id="GO:0005886">
    <property type="term" value="C:plasma membrane"/>
    <property type="evidence" value="ECO:0007669"/>
    <property type="project" value="UniProtKB-SubCell"/>
</dbReference>
<feature type="transmembrane region" description="Helical" evidence="8">
    <location>
        <begin position="123"/>
        <end position="145"/>
    </location>
</feature>
<keyword evidence="5 8" id="KW-0812">Transmembrane</keyword>
<evidence type="ECO:0000256" key="2">
    <source>
        <dbReference type="ARBA" id="ARBA00008537"/>
    </source>
</evidence>
<keyword evidence="7 8" id="KW-0472">Membrane</keyword>